<evidence type="ECO:0000256" key="1">
    <source>
        <dbReference type="SAM" id="Coils"/>
    </source>
</evidence>
<evidence type="ECO:0000313" key="3">
    <source>
        <dbReference type="EMBL" id="USQ14807.1"/>
    </source>
</evidence>
<keyword evidence="2" id="KW-0812">Transmembrane</keyword>
<keyword evidence="2" id="KW-0472">Membrane</keyword>
<keyword evidence="1" id="KW-0175">Coiled coil</keyword>
<accession>A0ABY4YBH9</accession>
<feature type="transmembrane region" description="Helical" evidence="2">
    <location>
        <begin position="6"/>
        <end position="27"/>
    </location>
</feature>
<keyword evidence="2" id="KW-1133">Transmembrane helix</keyword>
<keyword evidence="4" id="KW-1185">Reference proteome</keyword>
<evidence type="ECO:0000256" key="2">
    <source>
        <dbReference type="SAM" id="Phobius"/>
    </source>
</evidence>
<proteinExistence type="predicted"/>
<feature type="coiled-coil region" evidence="1">
    <location>
        <begin position="205"/>
        <end position="236"/>
    </location>
</feature>
<reference evidence="3" key="1">
    <citation type="submission" date="2021-03" db="EMBL/GenBank/DDBJ databases">
        <title>Legionella lytica PCM 2298.</title>
        <authorList>
            <person name="Koper P."/>
        </authorList>
    </citation>
    <scope>NUCLEOTIDE SEQUENCE</scope>
    <source>
        <strain evidence="3">PCM 2298</strain>
    </source>
</reference>
<organism evidence="3 4">
    <name type="scientific">Legionella lytica</name>
    <dbReference type="NCBI Taxonomy" id="96232"/>
    <lineage>
        <taxon>Bacteria</taxon>
        <taxon>Pseudomonadati</taxon>
        <taxon>Pseudomonadota</taxon>
        <taxon>Gammaproteobacteria</taxon>
        <taxon>Legionellales</taxon>
        <taxon>Legionellaceae</taxon>
        <taxon>Legionella</taxon>
    </lineage>
</organism>
<gene>
    <name evidence="3" type="ORF">J2N86_05765</name>
</gene>
<name>A0ABY4YBH9_9GAMM</name>
<dbReference type="EMBL" id="CP071527">
    <property type="protein sequence ID" value="USQ14807.1"/>
    <property type="molecule type" value="Genomic_DNA"/>
</dbReference>
<protein>
    <submittedName>
        <fullName evidence="3">Uncharacterized protein</fullName>
    </submittedName>
</protein>
<dbReference type="RefSeq" id="WP_252581627.1">
    <property type="nucleotide sequence ID" value="NZ_CP071527.1"/>
</dbReference>
<dbReference type="Proteomes" id="UP001057474">
    <property type="component" value="Chromosome"/>
</dbReference>
<evidence type="ECO:0000313" key="4">
    <source>
        <dbReference type="Proteomes" id="UP001057474"/>
    </source>
</evidence>
<sequence length="266" mass="30995">MMTSEALLPVILVITLLTCSLIVFFIHKTLANRAKIKILSDAKTKAEEYIENNASELTPILINFYGDQSEHYLKNIKKQNQLILNQLILLMMECKSNIANRLTNTLELLDQAYVNTFYEASQHHHSLTNQPQHQPPAIHHQSIEQEIEAMILKMAHLCNLDVDEKTLEDPEAITKTISDCREKIELVFEENKTREEESTQYLDLIEQIRLEKKDMRQTINQALKILEQIYQQYKIELKLGENVTFKQFNYDELASAFKLTKSDKNK</sequence>